<feature type="region of interest" description="Disordered" evidence="1">
    <location>
        <begin position="50"/>
        <end position="76"/>
    </location>
</feature>
<accession>A0A699KD87</accession>
<protein>
    <submittedName>
        <fullName evidence="2">Uncharacterized protein</fullName>
    </submittedName>
</protein>
<evidence type="ECO:0000313" key="2">
    <source>
        <dbReference type="EMBL" id="GFA85178.1"/>
    </source>
</evidence>
<sequence>MVVVKVAVVLEVWWWSDCGGGRLGLRMVVMVVAAGWSGVEVVKWRRLSGGGGDFGGSGKCDPGGGSGGVGTARGGE</sequence>
<evidence type="ECO:0000256" key="1">
    <source>
        <dbReference type="SAM" id="MobiDB-lite"/>
    </source>
</evidence>
<reference evidence="2" key="1">
    <citation type="journal article" date="2019" name="Sci. Rep.">
        <title>Draft genome of Tanacetum cinerariifolium, the natural source of mosquito coil.</title>
        <authorList>
            <person name="Yamashiro T."/>
            <person name="Shiraishi A."/>
            <person name="Satake H."/>
            <person name="Nakayama K."/>
        </authorList>
    </citation>
    <scope>NUCLEOTIDE SEQUENCE</scope>
</reference>
<gene>
    <name evidence="2" type="ORF">Tci_657150</name>
</gene>
<dbReference type="AlphaFoldDB" id="A0A699KD87"/>
<proteinExistence type="predicted"/>
<comment type="caution">
    <text evidence="2">The sequence shown here is derived from an EMBL/GenBank/DDBJ whole genome shotgun (WGS) entry which is preliminary data.</text>
</comment>
<organism evidence="2">
    <name type="scientific">Tanacetum cinerariifolium</name>
    <name type="common">Dalmatian daisy</name>
    <name type="synonym">Chrysanthemum cinerariifolium</name>
    <dbReference type="NCBI Taxonomy" id="118510"/>
    <lineage>
        <taxon>Eukaryota</taxon>
        <taxon>Viridiplantae</taxon>
        <taxon>Streptophyta</taxon>
        <taxon>Embryophyta</taxon>
        <taxon>Tracheophyta</taxon>
        <taxon>Spermatophyta</taxon>
        <taxon>Magnoliopsida</taxon>
        <taxon>eudicotyledons</taxon>
        <taxon>Gunneridae</taxon>
        <taxon>Pentapetalae</taxon>
        <taxon>asterids</taxon>
        <taxon>campanulids</taxon>
        <taxon>Asterales</taxon>
        <taxon>Asteraceae</taxon>
        <taxon>Asteroideae</taxon>
        <taxon>Anthemideae</taxon>
        <taxon>Anthemidinae</taxon>
        <taxon>Tanacetum</taxon>
    </lineage>
</organism>
<name>A0A699KD87_TANCI</name>
<dbReference type="EMBL" id="BKCJ010500476">
    <property type="protein sequence ID" value="GFA85178.1"/>
    <property type="molecule type" value="Genomic_DNA"/>
</dbReference>